<sequence length="95" mass="10738">MQHLAAKQNPKKEDLFSLDSFCRHNLQSTQQRRIKTSAGNQFNLNTHLCVKSLAFPAKTLLVSKTFDPRIGSGLISQTAQRQRLSCIVIPRRICS</sequence>
<proteinExistence type="predicted"/>
<evidence type="ECO:0000313" key="2">
    <source>
        <dbReference type="Proteomes" id="UP000030689"/>
    </source>
</evidence>
<dbReference type="Gramene" id="ESQ36273">
    <property type="protein sequence ID" value="ESQ36273"/>
    <property type="gene ID" value="EUTSA_v10009194mg"/>
</dbReference>
<dbReference type="Proteomes" id="UP000030689">
    <property type="component" value="Unassembled WGS sequence"/>
</dbReference>
<gene>
    <name evidence="1" type="ORF">EUTSA_v10009194mg</name>
</gene>
<keyword evidence="2" id="KW-1185">Reference proteome</keyword>
<name>V4L923_EUTSA</name>
<dbReference type="EMBL" id="KI517683">
    <property type="protein sequence ID" value="ESQ36273.1"/>
    <property type="molecule type" value="Genomic_DNA"/>
</dbReference>
<protein>
    <submittedName>
        <fullName evidence="1">Uncharacterized protein</fullName>
    </submittedName>
</protein>
<dbReference type="KEGG" id="eus:EUTSA_v10009194mg"/>
<evidence type="ECO:0000313" key="1">
    <source>
        <dbReference type="EMBL" id="ESQ36273.1"/>
    </source>
</evidence>
<reference evidence="1 2" key="1">
    <citation type="journal article" date="2013" name="Front. Plant Sci.">
        <title>The Reference Genome of the Halophytic Plant Eutrema salsugineum.</title>
        <authorList>
            <person name="Yang R."/>
            <person name="Jarvis D.E."/>
            <person name="Chen H."/>
            <person name="Beilstein M.A."/>
            <person name="Grimwood J."/>
            <person name="Jenkins J."/>
            <person name="Shu S."/>
            <person name="Prochnik S."/>
            <person name="Xin M."/>
            <person name="Ma C."/>
            <person name="Schmutz J."/>
            <person name="Wing R.A."/>
            <person name="Mitchell-Olds T."/>
            <person name="Schumaker K.S."/>
            <person name="Wang X."/>
        </authorList>
    </citation>
    <scope>NUCLEOTIDE SEQUENCE [LARGE SCALE GENOMIC DNA]</scope>
</reference>
<accession>V4L923</accession>
<organism evidence="1 2">
    <name type="scientific">Eutrema salsugineum</name>
    <name type="common">Saltwater cress</name>
    <name type="synonym">Sisymbrium salsugineum</name>
    <dbReference type="NCBI Taxonomy" id="72664"/>
    <lineage>
        <taxon>Eukaryota</taxon>
        <taxon>Viridiplantae</taxon>
        <taxon>Streptophyta</taxon>
        <taxon>Embryophyta</taxon>
        <taxon>Tracheophyta</taxon>
        <taxon>Spermatophyta</taxon>
        <taxon>Magnoliopsida</taxon>
        <taxon>eudicotyledons</taxon>
        <taxon>Gunneridae</taxon>
        <taxon>Pentapetalae</taxon>
        <taxon>rosids</taxon>
        <taxon>malvids</taxon>
        <taxon>Brassicales</taxon>
        <taxon>Brassicaceae</taxon>
        <taxon>Eutremeae</taxon>
        <taxon>Eutrema</taxon>
    </lineage>
</organism>
<dbReference type="AlphaFoldDB" id="V4L923"/>